<dbReference type="SMART" id="SM00342">
    <property type="entry name" value="HTH_ARAC"/>
    <property type="match status" value="1"/>
</dbReference>
<evidence type="ECO:0000313" key="5">
    <source>
        <dbReference type="EMBL" id="KFC84899.1"/>
    </source>
</evidence>
<dbReference type="GO" id="GO:0000976">
    <property type="term" value="F:transcription cis-regulatory region binding"/>
    <property type="evidence" value="ECO:0007669"/>
    <property type="project" value="TreeGrafter"/>
</dbReference>
<proteinExistence type="predicted"/>
<comment type="caution">
    <text evidence="5">The sequence shown here is derived from an EMBL/GenBank/DDBJ whole genome shotgun (WGS) entry which is preliminary data.</text>
</comment>
<dbReference type="PANTHER" id="PTHR47894">
    <property type="entry name" value="HTH-TYPE TRANSCRIPTIONAL REGULATOR GADX"/>
    <property type="match status" value="1"/>
</dbReference>
<dbReference type="GO" id="GO:0005829">
    <property type="term" value="C:cytosol"/>
    <property type="evidence" value="ECO:0007669"/>
    <property type="project" value="TreeGrafter"/>
</dbReference>
<dbReference type="Pfam" id="PF12833">
    <property type="entry name" value="HTH_18"/>
    <property type="match status" value="1"/>
</dbReference>
<organism evidence="5 6">
    <name type="scientific">Ewingella americana (strain ATCC 33852 / DSM 4580 / CCUG 14506 / JCM 5911 / LMG 7869 / NCTC 12157 / CDC 1468-78)</name>
    <dbReference type="NCBI Taxonomy" id="910964"/>
    <lineage>
        <taxon>Bacteria</taxon>
        <taxon>Pseudomonadati</taxon>
        <taxon>Pseudomonadota</taxon>
        <taxon>Gammaproteobacteria</taxon>
        <taxon>Enterobacterales</taxon>
        <taxon>Yersiniaceae</taxon>
        <taxon>Ewingella</taxon>
    </lineage>
</organism>
<keyword evidence="1" id="KW-0805">Transcription regulation</keyword>
<dbReference type="eggNOG" id="COG2207">
    <property type="taxonomic scope" value="Bacteria"/>
</dbReference>
<dbReference type="PANTHER" id="PTHR47894:SF4">
    <property type="entry name" value="HTH-TYPE TRANSCRIPTIONAL REGULATOR GADX"/>
    <property type="match status" value="1"/>
</dbReference>
<dbReference type="OrthoDB" id="9783876at2"/>
<reference evidence="5 6" key="1">
    <citation type="submission" date="2014-05" db="EMBL/GenBank/DDBJ databases">
        <title>ATOL: Assembling a taxonomically balanced genome-scale reconstruction of the evolutionary history of the Enterobacteriaceae.</title>
        <authorList>
            <person name="Plunkett G.III."/>
            <person name="Neeno-Eckwall E.C."/>
            <person name="Glasner J.D."/>
            <person name="Perna N.T."/>
        </authorList>
    </citation>
    <scope>NUCLEOTIDE SEQUENCE [LARGE SCALE GENOMIC DNA]</scope>
    <source>
        <strain evidence="5 6">ATCC 33852</strain>
    </source>
</reference>
<dbReference type="InterPro" id="IPR018060">
    <property type="entry name" value="HTH_AraC"/>
</dbReference>
<accession>A0A085GMF4</accession>
<dbReference type="RefSeq" id="WP_034788017.1">
    <property type="nucleotide sequence ID" value="NZ_JMPJ01000023.1"/>
</dbReference>
<name>A0A085GMF4_EWIA3</name>
<dbReference type="PROSITE" id="PS01124">
    <property type="entry name" value="HTH_ARAC_FAMILY_2"/>
    <property type="match status" value="1"/>
</dbReference>
<keyword evidence="6" id="KW-1185">Reference proteome</keyword>
<evidence type="ECO:0000259" key="4">
    <source>
        <dbReference type="PROSITE" id="PS01124"/>
    </source>
</evidence>
<evidence type="ECO:0000313" key="6">
    <source>
        <dbReference type="Proteomes" id="UP000028640"/>
    </source>
</evidence>
<sequence length="284" mass="31711">MQSSNQVNSSAPLPVQWPADHSRLFSMAQPYLQHPHQIADFRFFEPSILLVRSGQLTLRHQHNAFLQLDNAEHLVVVAQHTLTNVSKRPDGEKGFFSSLYLGFSPAVIAAFYRDHSALVASLAPLTGFKTVPLDDELRDTLEHCLRGIGHGEQPLPSPAVQQHRLTGILIALAERGVLFMPRSSEPLSSKLTALMSAAPEFAWTAASASQQLAMSEATLRRRLVEEQTSFRTLLQDIRMHHAMTLLQTTRWSLSQIADACGYRASSRFSLRFKQRFGCSPADIR</sequence>
<dbReference type="EMBL" id="JMPJ01000023">
    <property type="protein sequence ID" value="KFC84899.1"/>
    <property type="molecule type" value="Genomic_DNA"/>
</dbReference>
<dbReference type="GO" id="GO:0003700">
    <property type="term" value="F:DNA-binding transcription factor activity"/>
    <property type="evidence" value="ECO:0007669"/>
    <property type="project" value="InterPro"/>
</dbReference>
<dbReference type="SUPFAM" id="SSF46689">
    <property type="entry name" value="Homeodomain-like"/>
    <property type="match status" value="1"/>
</dbReference>
<evidence type="ECO:0000256" key="3">
    <source>
        <dbReference type="ARBA" id="ARBA00023163"/>
    </source>
</evidence>
<dbReference type="Gene3D" id="1.10.10.60">
    <property type="entry name" value="Homeodomain-like"/>
    <property type="match status" value="1"/>
</dbReference>
<dbReference type="STRING" id="910964.GEAM_0592"/>
<dbReference type="AlphaFoldDB" id="A0A085GMF4"/>
<dbReference type="PROSITE" id="PS00041">
    <property type="entry name" value="HTH_ARAC_FAMILY_1"/>
    <property type="match status" value="1"/>
</dbReference>
<gene>
    <name evidence="5" type="ORF">GEAM_0592</name>
</gene>
<feature type="domain" description="HTH araC/xylS-type" evidence="4">
    <location>
        <begin position="189"/>
        <end position="284"/>
    </location>
</feature>
<evidence type="ECO:0000256" key="1">
    <source>
        <dbReference type="ARBA" id="ARBA00023015"/>
    </source>
</evidence>
<protein>
    <submittedName>
        <fullName evidence="5">AraC family transcriptional regulator</fullName>
    </submittedName>
</protein>
<dbReference type="GeneID" id="78378935"/>
<dbReference type="InterPro" id="IPR009057">
    <property type="entry name" value="Homeodomain-like_sf"/>
</dbReference>
<keyword evidence="2" id="KW-0238">DNA-binding</keyword>
<keyword evidence="3" id="KW-0804">Transcription</keyword>
<dbReference type="InterPro" id="IPR018062">
    <property type="entry name" value="HTH_AraC-typ_CS"/>
</dbReference>
<evidence type="ECO:0000256" key="2">
    <source>
        <dbReference type="ARBA" id="ARBA00023125"/>
    </source>
</evidence>
<dbReference type="Proteomes" id="UP000028640">
    <property type="component" value="Unassembled WGS sequence"/>
</dbReference>